<dbReference type="PANTHER" id="PTHR12918">
    <property type="entry name" value="CYSTEINE DIOXYGENASE"/>
    <property type="match status" value="1"/>
</dbReference>
<dbReference type="InterPro" id="IPR014710">
    <property type="entry name" value="RmlC-like_jellyroll"/>
</dbReference>
<keyword evidence="3" id="KW-0223">Dioxygenase</keyword>
<evidence type="ECO:0008006" key="10">
    <source>
        <dbReference type="Google" id="ProtNLM"/>
    </source>
</evidence>
<organism evidence="8 9">
    <name type="scientific">Bordetella flabilis</name>
    <dbReference type="NCBI Taxonomy" id="463014"/>
    <lineage>
        <taxon>Bacteria</taxon>
        <taxon>Pseudomonadati</taxon>
        <taxon>Pseudomonadota</taxon>
        <taxon>Betaproteobacteria</taxon>
        <taxon>Burkholderiales</taxon>
        <taxon>Alcaligenaceae</taxon>
        <taxon>Bordetella</taxon>
    </lineage>
</organism>
<comment type="similarity">
    <text evidence="1">Belongs to the cysteine dioxygenase family.</text>
</comment>
<evidence type="ECO:0000256" key="3">
    <source>
        <dbReference type="ARBA" id="ARBA00022964"/>
    </source>
</evidence>
<dbReference type="InterPro" id="IPR010300">
    <property type="entry name" value="CDO_1"/>
</dbReference>
<keyword evidence="9" id="KW-1185">Reference proteome</keyword>
<feature type="binding site" evidence="7">
    <location>
        <position position="101"/>
    </location>
    <ligand>
        <name>Fe cation</name>
        <dbReference type="ChEBI" id="CHEBI:24875"/>
        <note>catalytic</note>
    </ligand>
</feature>
<keyword evidence="6" id="KW-0883">Thioether bond</keyword>
<keyword evidence="4" id="KW-0560">Oxidoreductase</keyword>
<evidence type="ECO:0000256" key="6">
    <source>
        <dbReference type="PIRSR" id="PIRSR610300-50"/>
    </source>
</evidence>
<evidence type="ECO:0000256" key="4">
    <source>
        <dbReference type="ARBA" id="ARBA00023002"/>
    </source>
</evidence>
<dbReference type="PANTHER" id="PTHR12918:SF1">
    <property type="entry name" value="CYSTEINE DIOXYGENASE TYPE 1"/>
    <property type="match status" value="1"/>
</dbReference>
<dbReference type="InterPro" id="IPR011051">
    <property type="entry name" value="RmlC_Cupin_sf"/>
</dbReference>
<evidence type="ECO:0000313" key="9">
    <source>
        <dbReference type="Proteomes" id="UP000091926"/>
    </source>
</evidence>
<dbReference type="SUPFAM" id="SSF51182">
    <property type="entry name" value="RmlC-like cupins"/>
    <property type="match status" value="1"/>
</dbReference>
<sequence length="201" mass="21710">MNSRTSAMHPDPSPPAALARLCDSLRAARHLPQGGLLGAIAREVAQANPDPGKALHAARETRSGTERVGYSRHVAYADPYGHFTIVYLVWPPQQFSPVHGHRTWCAYRVLQGELTETLYRWDEAAQCALPVREAARRPGDIVTAEAGLEQIHRLGNAGADLAVSLHVYGVDAQAIATGVNHLVRAATAELRPAAEADQPIH</sequence>
<dbReference type="Pfam" id="PF05995">
    <property type="entry name" value="CDO_I"/>
    <property type="match status" value="1"/>
</dbReference>
<evidence type="ECO:0000256" key="7">
    <source>
        <dbReference type="PIRSR" id="PIRSR610300-51"/>
    </source>
</evidence>
<accession>A0A193GA72</accession>
<name>A0A193GA72_9BORD</name>
<dbReference type="AlphaFoldDB" id="A0A193GA72"/>
<dbReference type="Proteomes" id="UP000091926">
    <property type="component" value="Chromosome"/>
</dbReference>
<evidence type="ECO:0000313" key="8">
    <source>
        <dbReference type="EMBL" id="ANN76730.1"/>
    </source>
</evidence>
<dbReference type="GO" id="GO:0019448">
    <property type="term" value="P:L-cysteine catabolic process"/>
    <property type="evidence" value="ECO:0007669"/>
    <property type="project" value="TreeGrafter"/>
</dbReference>
<evidence type="ECO:0000256" key="5">
    <source>
        <dbReference type="ARBA" id="ARBA00023004"/>
    </source>
</evidence>
<keyword evidence="2 7" id="KW-0479">Metal-binding</keyword>
<feature type="binding site" evidence="7">
    <location>
        <position position="99"/>
    </location>
    <ligand>
        <name>Fe cation</name>
        <dbReference type="ChEBI" id="CHEBI:24875"/>
        <note>catalytic</note>
    </ligand>
</feature>
<dbReference type="Gene3D" id="2.60.120.10">
    <property type="entry name" value="Jelly Rolls"/>
    <property type="match status" value="1"/>
</dbReference>
<proteinExistence type="inferred from homology"/>
<dbReference type="GO" id="GO:0017172">
    <property type="term" value="F:cysteine dioxygenase activity"/>
    <property type="evidence" value="ECO:0007669"/>
    <property type="project" value="TreeGrafter"/>
</dbReference>
<keyword evidence="5 7" id="KW-0408">Iron</keyword>
<evidence type="ECO:0000256" key="1">
    <source>
        <dbReference type="ARBA" id="ARBA00006622"/>
    </source>
</evidence>
<dbReference type="CDD" id="cd10548">
    <property type="entry name" value="cupin_CDO"/>
    <property type="match status" value="1"/>
</dbReference>
<dbReference type="EMBL" id="CP016172">
    <property type="protein sequence ID" value="ANN76730.1"/>
    <property type="molecule type" value="Genomic_DNA"/>
</dbReference>
<dbReference type="GO" id="GO:0008198">
    <property type="term" value="F:ferrous iron binding"/>
    <property type="evidence" value="ECO:0007669"/>
    <property type="project" value="TreeGrafter"/>
</dbReference>
<dbReference type="STRING" id="463014.BAU07_06050"/>
<feature type="cross-link" description="3'-(S-cysteinyl)-tyrosine (Cys-Tyr)" evidence="6">
    <location>
        <begin position="105"/>
        <end position="168"/>
    </location>
</feature>
<gene>
    <name evidence="8" type="ORF">BAU07_06050</name>
</gene>
<dbReference type="KEGG" id="bfz:BAU07_06050"/>
<evidence type="ECO:0000256" key="2">
    <source>
        <dbReference type="ARBA" id="ARBA00022723"/>
    </source>
</evidence>
<protein>
    <recommendedName>
        <fullName evidence="10">Cysteine dioxygenase</fullName>
    </recommendedName>
</protein>
<feature type="binding site" evidence="7">
    <location>
        <position position="152"/>
    </location>
    <ligand>
        <name>Fe cation</name>
        <dbReference type="ChEBI" id="CHEBI:24875"/>
        <note>catalytic</note>
    </ligand>
</feature>
<reference evidence="8 9" key="1">
    <citation type="submission" date="2016-06" db="EMBL/GenBank/DDBJ databases">
        <title>Complete genome sequences of Bordetella bronchialis and Bordetella flabilis.</title>
        <authorList>
            <person name="LiPuma J.J."/>
            <person name="Spilker T."/>
        </authorList>
    </citation>
    <scope>NUCLEOTIDE SEQUENCE [LARGE SCALE GENOMIC DNA]</scope>
    <source>
        <strain evidence="8 9">AU10664</strain>
    </source>
</reference>